<reference evidence="1" key="1">
    <citation type="journal article" date="2021" name="Genome Biol. Evol.">
        <title>A High-Quality Reference Genome for a Parasitic Bivalve with Doubly Uniparental Inheritance (Bivalvia: Unionida).</title>
        <authorList>
            <person name="Smith C.H."/>
        </authorList>
    </citation>
    <scope>NUCLEOTIDE SEQUENCE</scope>
    <source>
        <strain evidence="1">CHS0354</strain>
    </source>
</reference>
<organism evidence="1 2">
    <name type="scientific">Potamilus streckersoni</name>
    <dbReference type="NCBI Taxonomy" id="2493646"/>
    <lineage>
        <taxon>Eukaryota</taxon>
        <taxon>Metazoa</taxon>
        <taxon>Spiralia</taxon>
        <taxon>Lophotrochozoa</taxon>
        <taxon>Mollusca</taxon>
        <taxon>Bivalvia</taxon>
        <taxon>Autobranchia</taxon>
        <taxon>Heteroconchia</taxon>
        <taxon>Palaeoheterodonta</taxon>
        <taxon>Unionida</taxon>
        <taxon>Unionoidea</taxon>
        <taxon>Unionidae</taxon>
        <taxon>Ambleminae</taxon>
        <taxon>Lampsilini</taxon>
        <taxon>Potamilus</taxon>
    </lineage>
</organism>
<dbReference type="EMBL" id="JAEAOA010000066">
    <property type="protein sequence ID" value="KAK3582023.1"/>
    <property type="molecule type" value="Genomic_DNA"/>
</dbReference>
<proteinExistence type="predicted"/>
<comment type="caution">
    <text evidence="1">The sequence shown here is derived from an EMBL/GenBank/DDBJ whole genome shotgun (WGS) entry which is preliminary data.</text>
</comment>
<sequence length="61" mass="6852">METYLDSLLFGTSKLFSKISNVGIVYCHGVCLNGNFPARYERKNMSIVLMMFLIGKGVENT</sequence>
<keyword evidence="2" id="KW-1185">Reference proteome</keyword>
<reference evidence="1" key="2">
    <citation type="journal article" date="2021" name="Genome Biol. Evol.">
        <title>Developing a high-quality reference genome for a parasitic bivalve with doubly uniparental inheritance (Bivalvia: Unionida).</title>
        <authorList>
            <person name="Smith C.H."/>
        </authorList>
    </citation>
    <scope>NUCLEOTIDE SEQUENCE</scope>
    <source>
        <strain evidence="1">CHS0354</strain>
        <tissue evidence="1">Mantle</tissue>
    </source>
</reference>
<gene>
    <name evidence="1" type="ORF">CHS0354_000264</name>
</gene>
<reference evidence="1" key="3">
    <citation type="submission" date="2023-05" db="EMBL/GenBank/DDBJ databases">
        <authorList>
            <person name="Smith C.H."/>
        </authorList>
    </citation>
    <scope>NUCLEOTIDE SEQUENCE</scope>
    <source>
        <strain evidence="1">CHS0354</strain>
        <tissue evidence="1">Mantle</tissue>
    </source>
</reference>
<protein>
    <submittedName>
        <fullName evidence="1">Uncharacterized protein</fullName>
    </submittedName>
</protein>
<dbReference type="Proteomes" id="UP001195483">
    <property type="component" value="Unassembled WGS sequence"/>
</dbReference>
<accession>A0AAE0RYS4</accession>
<evidence type="ECO:0000313" key="2">
    <source>
        <dbReference type="Proteomes" id="UP001195483"/>
    </source>
</evidence>
<evidence type="ECO:0000313" key="1">
    <source>
        <dbReference type="EMBL" id="KAK3582023.1"/>
    </source>
</evidence>
<name>A0AAE0RYS4_9BIVA</name>
<dbReference type="AlphaFoldDB" id="A0AAE0RYS4"/>